<accession>F7ACI7</accession>
<proteinExistence type="predicted"/>
<protein>
    <recommendedName>
        <fullName evidence="5">CUB domain-containing protein</fullName>
    </recommendedName>
</protein>
<evidence type="ECO:0000259" key="5">
    <source>
        <dbReference type="PROSITE" id="PS01180"/>
    </source>
</evidence>
<dbReference type="STRING" id="7719.ENSCINP00000007829"/>
<feature type="signal peptide" evidence="4">
    <location>
        <begin position="1"/>
        <end position="19"/>
    </location>
</feature>
<reference evidence="6" key="3">
    <citation type="submission" date="2025-08" db="UniProtKB">
        <authorList>
            <consortium name="Ensembl"/>
        </authorList>
    </citation>
    <scope>IDENTIFICATION</scope>
</reference>
<dbReference type="Pfam" id="PF00431">
    <property type="entry name" value="CUB"/>
    <property type="match status" value="1"/>
</dbReference>
<dbReference type="SMART" id="SM00042">
    <property type="entry name" value="CUB"/>
    <property type="match status" value="1"/>
</dbReference>
<keyword evidence="7" id="KW-1185">Reference proteome</keyword>
<evidence type="ECO:0000313" key="6">
    <source>
        <dbReference type="Ensembl" id="ENSCINP00000007829.3"/>
    </source>
</evidence>
<dbReference type="Proteomes" id="UP000008144">
    <property type="component" value="Chromosome 12"/>
</dbReference>
<dbReference type="HOGENOM" id="CLU_1158621_0_0_1"/>
<reference evidence="6" key="4">
    <citation type="submission" date="2025-09" db="UniProtKB">
        <authorList>
            <consortium name="Ensembl"/>
        </authorList>
    </citation>
    <scope>IDENTIFICATION</scope>
</reference>
<dbReference type="PROSITE" id="PS01180">
    <property type="entry name" value="CUB"/>
    <property type="match status" value="1"/>
</dbReference>
<organism evidence="6 7">
    <name type="scientific">Ciona intestinalis</name>
    <name type="common">Transparent sea squirt</name>
    <name type="synonym">Ascidia intestinalis</name>
    <dbReference type="NCBI Taxonomy" id="7719"/>
    <lineage>
        <taxon>Eukaryota</taxon>
        <taxon>Metazoa</taxon>
        <taxon>Chordata</taxon>
        <taxon>Tunicata</taxon>
        <taxon>Ascidiacea</taxon>
        <taxon>Phlebobranchia</taxon>
        <taxon>Cionidae</taxon>
        <taxon>Ciona</taxon>
    </lineage>
</organism>
<evidence type="ECO:0000256" key="1">
    <source>
        <dbReference type="ARBA" id="ARBA00022737"/>
    </source>
</evidence>
<dbReference type="SUPFAM" id="SSF49854">
    <property type="entry name" value="Spermadhesin, CUB domain"/>
    <property type="match status" value="1"/>
</dbReference>
<dbReference type="InterPro" id="IPR035914">
    <property type="entry name" value="Sperma_CUB_dom_sf"/>
</dbReference>
<reference evidence="6" key="2">
    <citation type="journal article" date="2008" name="Genome Biol.">
        <title>Improved genome assembly and evidence-based global gene model set for the chordate Ciona intestinalis: new insight into intron and operon populations.</title>
        <authorList>
            <person name="Satou Y."/>
            <person name="Mineta K."/>
            <person name="Ogasawara M."/>
            <person name="Sasakura Y."/>
            <person name="Shoguchi E."/>
            <person name="Ueno K."/>
            <person name="Yamada L."/>
            <person name="Matsumoto J."/>
            <person name="Wasserscheid J."/>
            <person name="Dewar K."/>
            <person name="Wiley G.B."/>
            <person name="Macmil S.L."/>
            <person name="Roe B.A."/>
            <person name="Zeller R.W."/>
            <person name="Hastings K.E."/>
            <person name="Lemaire P."/>
            <person name="Lindquist E."/>
            <person name="Endo T."/>
            <person name="Hotta K."/>
            <person name="Inaba K."/>
        </authorList>
    </citation>
    <scope>NUCLEOTIDE SEQUENCE [LARGE SCALE GENOMIC DNA]</scope>
    <source>
        <strain evidence="6">wild type</strain>
    </source>
</reference>
<keyword evidence="2" id="KW-1015">Disulfide bond</keyword>
<reference evidence="7" key="1">
    <citation type="journal article" date="2002" name="Science">
        <title>The draft genome of Ciona intestinalis: insights into chordate and vertebrate origins.</title>
        <authorList>
            <person name="Dehal P."/>
            <person name="Satou Y."/>
            <person name="Campbell R.K."/>
            <person name="Chapman J."/>
            <person name="Degnan B."/>
            <person name="De Tomaso A."/>
            <person name="Davidson B."/>
            <person name="Di Gregorio A."/>
            <person name="Gelpke M."/>
            <person name="Goodstein D.M."/>
            <person name="Harafuji N."/>
            <person name="Hastings K.E."/>
            <person name="Ho I."/>
            <person name="Hotta K."/>
            <person name="Huang W."/>
            <person name="Kawashima T."/>
            <person name="Lemaire P."/>
            <person name="Martinez D."/>
            <person name="Meinertzhagen I.A."/>
            <person name="Necula S."/>
            <person name="Nonaka M."/>
            <person name="Putnam N."/>
            <person name="Rash S."/>
            <person name="Saiga H."/>
            <person name="Satake M."/>
            <person name="Terry A."/>
            <person name="Yamada L."/>
            <person name="Wang H.G."/>
            <person name="Awazu S."/>
            <person name="Azumi K."/>
            <person name="Boore J."/>
            <person name="Branno M."/>
            <person name="Chin-Bow S."/>
            <person name="DeSantis R."/>
            <person name="Doyle S."/>
            <person name="Francino P."/>
            <person name="Keys D.N."/>
            <person name="Haga S."/>
            <person name="Hayashi H."/>
            <person name="Hino K."/>
            <person name="Imai K.S."/>
            <person name="Inaba K."/>
            <person name="Kano S."/>
            <person name="Kobayashi K."/>
            <person name="Kobayashi M."/>
            <person name="Lee B.I."/>
            <person name="Makabe K.W."/>
            <person name="Manohar C."/>
            <person name="Matassi G."/>
            <person name="Medina M."/>
            <person name="Mochizuki Y."/>
            <person name="Mount S."/>
            <person name="Morishita T."/>
            <person name="Miura S."/>
            <person name="Nakayama A."/>
            <person name="Nishizaka S."/>
            <person name="Nomoto H."/>
            <person name="Ohta F."/>
            <person name="Oishi K."/>
            <person name="Rigoutsos I."/>
            <person name="Sano M."/>
            <person name="Sasaki A."/>
            <person name="Sasakura Y."/>
            <person name="Shoguchi E."/>
            <person name="Shin-i T."/>
            <person name="Spagnuolo A."/>
            <person name="Stainier D."/>
            <person name="Suzuki M.M."/>
            <person name="Tassy O."/>
            <person name="Takatori N."/>
            <person name="Tokuoka M."/>
            <person name="Yagi K."/>
            <person name="Yoshizaki F."/>
            <person name="Wada S."/>
            <person name="Zhang C."/>
            <person name="Hyatt P.D."/>
            <person name="Larimer F."/>
            <person name="Detter C."/>
            <person name="Doggett N."/>
            <person name="Glavina T."/>
            <person name="Hawkins T."/>
            <person name="Richardson P."/>
            <person name="Lucas S."/>
            <person name="Kohara Y."/>
            <person name="Levine M."/>
            <person name="Satoh N."/>
            <person name="Rokhsar D.S."/>
        </authorList>
    </citation>
    <scope>NUCLEOTIDE SEQUENCE [LARGE SCALE GENOMIC DNA]</scope>
</reference>
<name>F7ACI7_CIOIN</name>
<dbReference type="InParanoid" id="F7ACI7"/>
<dbReference type="PANTHER" id="PTHR24251:SF30">
    <property type="entry name" value="MEMBRANE FRIZZLED-RELATED PROTEIN"/>
    <property type="match status" value="1"/>
</dbReference>
<dbReference type="Ensembl" id="ENSCINT00000007829.3">
    <property type="protein sequence ID" value="ENSCINP00000007829.3"/>
    <property type="gene ID" value="ENSCING00000003799.3"/>
</dbReference>
<dbReference type="GeneTree" id="ENSGT00940000167459"/>
<dbReference type="Gene3D" id="2.60.120.290">
    <property type="entry name" value="Spermadhesin, CUB domain"/>
    <property type="match status" value="1"/>
</dbReference>
<evidence type="ECO:0000256" key="2">
    <source>
        <dbReference type="ARBA" id="ARBA00023157"/>
    </source>
</evidence>
<evidence type="ECO:0000256" key="4">
    <source>
        <dbReference type="SAM" id="SignalP"/>
    </source>
</evidence>
<keyword evidence="4" id="KW-0732">Signal</keyword>
<sequence>MNIFCFVLIWGGINCSAFGIENNSTSTNFGIPAERSQEIEEISHLPEDTTFLTTTLPIQTSKTLEKTDDENFKSNCGTQIFKGKKSGYITSPGFPGHYDNNVTCLWSIVAPAGFYVKLTFDNFGLEQGIEDDLNEKISCEYDYVYVFEEFWVEQSFRTFRSSRSRMRRDWGTYCGSKVPPVITSLSPGSTLFLYFHSDESETRKGFFATFQILQTRGRSAVIPWENTRHSREREIMKVLS</sequence>
<evidence type="ECO:0000256" key="3">
    <source>
        <dbReference type="PROSITE-ProRule" id="PRU00059"/>
    </source>
</evidence>
<dbReference type="PANTHER" id="PTHR24251">
    <property type="entry name" value="OVOCHYMASE-RELATED"/>
    <property type="match status" value="1"/>
</dbReference>
<keyword evidence="1" id="KW-0677">Repeat</keyword>
<dbReference type="AlphaFoldDB" id="F7ACI7"/>
<dbReference type="CDD" id="cd00041">
    <property type="entry name" value="CUB"/>
    <property type="match status" value="1"/>
</dbReference>
<feature type="chain" id="PRO_5003347617" description="CUB domain-containing protein" evidence="4">
    <location>
        <begin position="20"/>
        <end position="240"/>
    </location>
</feature>
<dbReference type="InterPro" id="IPR000859">
    <property type="entry name" value="CUB_dom"/>
</dbReference>
<dbReference type="EMBL" id="EAAA01001017">
    <property type="status" value="NOT_ANNOTATED_CDS"/>
    <property type="molecule type" value="Genomic_DNA"/>
</dbReference>
<evidence type="ECO:0000313" key="7">
    <source>
        <dbReference type="Proteomes" id="UP000008144"/>
    </source>
</evidence>
<comment type="caution">
    <text evidence="3">Lacks conserved residue(s) required for the propagation of feature annotation.</text>
</comment>
<feature type="domain" description="CUB" evidence="5">
    <location>
        <begin position="76"/>
        <end position="213"/>
    </location>
</feature>